<feature type="transmembrane region" description="Helical" evidence="1">
    <location>
        <begin position="36"/>
        <end position="58"/>
    </location>
</feature>
<protein>
    <submittedName>
        <fullName evidence="2">Uncharacterized protein</fullName>
    </submittedName>
</protein>
<comment type="caution">
    <text evidence="2">The sequence shown here is derived from an EMBL/GenBank/DDBJ whole genome shotgun (WGS) entry which is preliminary data.</text>
</comment>
<keyword evidence="1" id="KW-1133">Transmembrane helix</keyword>
<sequence length="203" mass="22833">MLINKATVLSGGCWANEFISESGGDMTQLLDWLTHYSPLVVLLLAVAAALLFLIKLIVEKSIAAEFEHKAKVFELLLTRRSAFEEKVLLDRFALVTGFSSQLELVMTQLNRIRSGQPVPDGFMTQQEIVPLTQVFIDLEVQRLLLGEDFHRVFTQQALLALSSANIAKANKEAWCQAGEQWGLLRQELRQTLEAAFSVSNIRW</sequence>
<keyword evidence="3" id="KW-1185">Reference proteome</keyword>
<reference evidence="2 3" key="1">
    <citation type="submission" date="2015-03" db="EMBL/GenBank/DDBJ databases">
        <title>Draft genome sequences of two protease-producing strains of Arsukibacterium isolated from two cold and alkaline environments.</title>
        <authorList>
            <person name="Lylloff J.E."/>
            <person name="Skov L.B."/>
            <person name="Jepsen M."/>
            <person name="Hallin P.F."/>
            <person name="Sorensen S.J."/>
            <person name="Stougaard P."/>
            <person name="Glaring M.A."/>
        </authorList>
    </citation>
    <scope>NUCLEOTIDE SEQUENCE [LARGE SCALE GENOMIC DNA]</scope>
    <source>
        <strain evidence="2 3">GCM72</strain>
    </source>
</reference>
<evidence type="ECO:0000313" key="3">
    <source>
        <dbReference type="Proteomes" id="UP000034228"/>
    </source>
</evidence>
<keyword evidence="1" id="KW-0472">Membrane</keyword>
<proteinExistence type="predicted"/>
<organism evidence="2 3">
    <name type="scientific">Arsukibacterium ikkense</name>
    <dbReference type="NCBI Taxonomy" id="336831"/>
    <lineage>
        <taxon>Bacteria</taxon>
        <taxon>Pseudomonadati</taxon>
        <taxon>Pseudomonadota</taxon>
        <taxon>Gammaproteobacteria</taxon>
        <taxon>Chromatiales</taxon>
        <taxon>Chromatiaceae</taxon>
        <taxon>Arsukibacterium</taxon>
    </lineage>
</organism>
<keyword evidence="1" id="KW-0812">Transmembrane</keyword>
<dbReference type="AlphaFoldDB" id="A0A0M2V1P3"/>
<evidence type="ECO:0000313" key="2">
    <source>
        <dbReference type="EMBL" id="KKO44284.1"/>
    </source>
</evidence>
<dbReference type="EMBL" id="LAHO01000018">
    <property type="protein sequence ID" value="KKO44284.1"/>
    <property type="molecule type" value="Genomic_DNA"/>
</dbReference>
<gene>
    <name evidence="2" type="ORF">WG68_16755</name>
</gene>
<dbReference type="Proteomes" id="UP000034228">
    <property type="component" value="Unassembled WGS sequence"/>
</dbReference>
<name>A0A0M2V1P3_9GAMM</name>
<accession>A0A0M2V1P3</accession>
<evidence type="ECO:0000256" key="1">
    <source>
        <dbReference type="SAM" id="Phobius"/>
    </source>
</evidence>